<sequence>MNNHDIKIREFNVNDQSGVASLQEEFIKEFFPEFQSDPRQYDWNADIYDIEKYYTEHGGMFWVIEKNNSIIGVGGFRLVSPTIAEIKRVRISINHREKGLGKTIIRTIEDYCRQHKVQKILVDTDERLTTAKAMYEKLGYTIYKKETEIEGNESYVNYYFEKDIY</sequence>
<proteinExistence type="predicted"/>
<keyword evidence="1 3" id="KW-0808">Transferase</keyword>
<evidence type="ECO:0000313" key="3">
    <source>
        <dbReference type="EMBL" id="SET42967.1"/>
    </source>
</evidence>
<dbReference type="AlphaFoldDB" id="A0A1I0EE01"/>
<evidence type="ECO:0000259" key="2">
    <source>
        <dbReference type="PROSITE" id="PS51186"/>
    </source>
</evidence>
<dbReference type="PROSITE" id="PS51186">
    <property type="entry name" value="GNAT"/>
    <property type="match status" value="1"/>
</dbReference>
<keyword evidence="4" id="KW-1185">Reference proteome</keyword>
<dbReference type="InterPro" id="IPR000182">
    <property type="entry name" value="GNAT_dom"/>
</dbReference>
<reference evidence="3 4" key="1">
    <citation type="submission" date="2016-10" db="EMBL/GenBank/DDBJ databases">
        <authorList>
            <person name="de Groot N.N."/>
        </authorList>
    </citation>
    <scope>NUCLEOTIDE SEQUENCE [LARGE SCALE GENOMIC DNA]</scope>
    <source>
        <strain evidence="3 4">DSM 18979</strain>
    </source>
</reference>
<dbReference type="STRING" id="426128.SAMN05660297_02393"/>
<organism evidence="3 4">
    <name type="scientific">Natronincola peptidivorans</name>
    <dbReference type="NCBI Taxonomy" id="426128"/>
    <lineage>
        <taxon>Bacteria</taxon>
        <taxon>Bacillati</taxon>
        <taxon>Bacillota</taxon>
        <taxon>Clostridia</taxon>
        <taxon>Peptostreptococcales</taxon>
        <taxon>Natronincolaceae</taxon>
        <taxon>Natronincola</taxon>
    </lineage>
</organism>
<evidence type="ECO:0000313" key="4">
    <source>
        <dbReference type="Proteomes" id="UP000199568"/>
    </source>
</evidence>
<protein>
    <submittedName>
        <fullName evidence="3">Putative acetyltransferase</fullName>
    </submittedName>
</protein>
<dbReference type="PANTHER" id="PTHR13947">
    <property type="entry name" value="GNAT FAMILY N-ACETYLTRANSFERASE"/>
    <property type="match status" value="1"/>
</dbReference>
<accession>A0A1I0EE01</accession>
<dbReference type="Gene3D" id="3.40.630.30">
    <property type="match status" value="1"/>
</dbReference>
<dbReference type="GO" id="GO:0008080">
    <property type="term" value="F:N-acetyltransferase activity"/>
    <property type="evidence" value="ECO:0007669"/>
    <property type="project" value="InterPro"/>
</dbReference>
<dbReference type="PANTHER" id="PTHR13947:SF37">
    <property type="entry name" value="LD18367P"/>
    <property type="match status" value="1"/>
</dbReference>
<dbReference type="EMBL" id="FOHU01000010">
    <property type="protein sequence ID" value="SET42967.1"/>
    <property type="molecule type" value="Genomic_DNA"/>
</dbReference>
<evidence type="ECO:0000256" key="1">
    <source>
        <dbReference type="ARBA" id="ARBA00022679"/>
    </source>
</evidence>
<dbReference type="Pfam" id="PF00583">
    <property type="entry name" value="Acetyltransf_1"/>
    <property type="match status" value="1"/>
</dbReference>
<dbReference type="CDD" id="cd04301">
    <property type="entry name" value="NAT_SF"/>
    <property type="match status" value="1"/>
</dbReference>
<dbReference type="RefSeq" id="WP_170834799.1">
    <property type="nucleotide sequence ID" value="NZ_FOHU01000010.1"/>
</dbReference>
<name>A0A1I0EE01_9FIRM</name>
<dbReference type="Proteomes" id="UP000199568">
    <property type="component" value="Unassembled WGS sequence"/>
</dbReference>
<dbReference type="InterPro" id="IPR050769">
    <property type="entry name" value="NAT_camello-type"/>
</dbReference>
<dbReference type="InterPro" id="IPR016181">
    <property type="entry name" value="Acyl_CoA_acyltransferase"/>
</dbReference>
<dbReference type="SUPFAM" id="SSF55729">
    <property type="entry name" value="Acyl-CoA N-acyltransferases (Nat)"/>
    <property type="match status" value="1"/>
</dbReference>
<feature type="domain" description="N-acetyltransferase" evidence="2">
    <location>
        <begin position="6"/>
        <end position="165"/>
    </location>
</feature>
<gene>
    <name evidence="3" type="ORF">SAMN05660297_02393</name>
</gene>